<dbReference type="EMBL" id="CP097330">
    <property type="protein sequence ID" value="URF05164.1"/>
    <property type="molecule type" value="Genomic_DNA"/>
</dbReference>
<accession>A0AAE9I0D9</accession>
<keyword evidence="3" id="KW-1185">Reference proteome</keyword>
<protein>
    <submittedName>
        <fullName evidence="2">Uncharacterized protein</fullName>
    </submittedName>
</protein>
<reference evidence="1 3" key="1">
    <citation type="submission" date="2019-05" db="EMBL/GenBank/DDBJ databases">
        <title>Whole genome sequence analysis of Cupriavidus campinensis S14E4C strain.</title>
        <authorList>
            <person name="Abbaszade G."/>
            <person name="Szabo A."/>
            <person name="Toumi M."/>
            <person name="Toth E."/>
        </authorList>
    </citation>
    <scope>NUCLEOTIDE SEQUENCE [LARGE SCALE GENOMIC DNA]</scope>
    <source>
        <strain evidence="1 3">S14E4C</strain>
    </source>
</reference>
<name>A0AAE9I0D9_9BURK</name>
<organism evidence="2 4">
    <name type="scientific">Cupriavidus campinensis</name>
    <dbReference type="NCBI Taxonomy" id="151783"/>
    <lineage>
        <taxon>Bacteria</taxon>
        <taxon>Pseudomonadati</taxon>
        <taxon>Pseudomonadota</taxon>
        <taxon>Betaproteobacteria</taxon>
        <taxon>Burkholderiales</taxon>
        <taxon>Burkholderiaceae</taxon>
        <taxon>Cupriavidus</taxon>
    </lineage>
</organism>
<dbReference type="Proteomes" id="UP000318943">
    <property type="component" value="Unassembled WGS sequence"/>
</dbReference>
<gene>
    <name evidence="1" type="ORF">FGG12_03760</name>
    <name evidence="2" type="ORF">M5D45_04855</name>
</gene>
<evidence type="ECO:0000313" key="1">
    <source>
        <dbReference type="EMBL" id="TSP14757.1"/>
    </source>
</evidence>
<proteinExistence type="predicted"/>
<dbReference type="Proteomes" id="UP001056132">
    <property type="component" value="Chromosome 1"/>
</dbReference>
<evidence type="ECO:0000313" key="3">
    <source>
        <dbReference type="Proteomes" id="UP000318943"/>
    </source>
</evidence>
<evidence type="ECO:0000313" key="2">
    <source>
        <dbReference type="EMBL" id="URF05164.1"/>
    </source>
</evidence>
<reference evidence="2" key="2">
    <citation type="journal article" date="2022" name="Microbiol. Resour. Announc.">
        <title>Genome Sequence of Cupriavidus campinensis Strain G5, a Member of a Bacterial Consortium Capable of Polyethylene Degradation.</title>
        <authorList>
            <person name="Schneider B."/>
            <person name="Pfeiffer F."/>
            <person name="Dyall-Smith M."/>
            <person name="Kunte H.J."/>
        </authorList>
    </citation>
    <scope>NUCLEOTIDE SEQUENCE</scope>
    <source>
        <strain evidence="2">G5</strain>
    </source>
</reference>
<evidence type="ECO:0000313" key="4">
    <source>
        <dbReference type="Proteomes" id="UP001056132"/>
    </source>
</evidence>
<dbReference type="KEGG" id="ccam:M5D45_04855"/>
<dbReference type="EMBL" id="VCIZ01000001">
    <property type="protein sequence ID" value="TSP14757.1"/>
    <property type="molecule type" value="Genomic_DNA"/>
</dbReference>
<reference evidence="2" key="3">
    <citation type="submission" date="2022-05" db="EMBL/GenBank/DDBJ databases">
        <authorList>
            <person name="Kunte H.-J."/>
        </authorList>
    </citation>
    <scope>NUCLEOTIDE SEQUENCE</scope>
    <source>
        <strain evidence="2">G5</strain>
    </source>
</reference>
<sequence>MLGIAGATLWIYCEFLGYRLSFRERVVTQPVKLYTLIEGMIHNPPSPVAGELKPGERCRYIQVGWEIMMLNYRVRCGDIEGWTDSPDAFEPNLRSGEWF</sequence>
<dbReference type="AlphaFoldDB" id="A0AAE9I0D9"/>
<dbReference type="RefSeq" id="WP_144196181.1">
    <property type="nucleotide sequence ID" value="NZ_CP097330.1"/>
</dbReference>